<evidence type="ECO:0000256" key="1">
    <source>
        <dbReference type="ARBA" id="ARBA00022729"/>
    </source>
</evidence>
<dbReference type="AlphaFoldDB" id="A0A327RQB1"/>
<dbReference type="InterPro" id="IPR026444">
    <property type="entry name" value="Secre_tail"/>
</dbReference>
<proteinExistence type="predicted"/>
<dbReference type="NCBIfam" id="TIGR04183">
    <property type="entry name" value="Por_Secre_tail"/>
    <property type="match status" value="1"/>
</dbReference>
<feature type="signal peptide" evidence="2">
    <location>
        <begin position="1"/>
        <end position="20"/>
    </location>
</feature>
<organism evidence="4 5">
    <name type="scientific">Olleya aquimaris</name>
    <dbReference type="NCBI Taxonomy" id="639310"/>
    <lineage>
        <taxon>Bacteria</taxon>
        <taxon>Pseudomonadati</taxon>
        <taxon>Bacteroidota</taxon>
        <taxon>Flavobacteriia</taxon>
        <taxon>Flavobacteriales</taxon>
        <taxon>Flavobacteriaceae</taxon>
    </lineage>
</organism>
<dbReference type="Pfam" id="PF18962">
    <property type="entry name" value="Por_Secre_tail"/>
    <property type="match status" value="1"/>
</dbReference>
<dbReference type="OrthoDB" id="7574679at2"/>
<keyword evidence="1 2" id="KW-0732">Signal</keyword>
<dbReference type="InterPro" id="IPR001478">
    <property type="entry name" value="PDZ"/>
</dbReference>
<dbReference type="Proteomes" id="UP000248703">
    <property type="component" value="Unassembled WGS sequence"/>
</dbReference>
<reference evidence="4 5" key="1">
    <citation type="submission" date="2018-06" db="EMBL/GenBank/DDBJ databases">
        <title>Genomic Encyclopedia of Archaeal and Bacterial Type Strains, Phase II (KMG-II): from individual species to whole genera.</title>
        <authorList>
            <person name="Goeker M."/>
        </authorList>
    </citation>
    <scope>NUCLEOTIDE SEQUENCE [LARGE SCALE GENOMIC DNA]</scope>
    <source>
        <strain evidence="4 5">DSM 24464</strain>
    </source>
</reference>
<dbReference type="PROSITE" id="PS50106">
    <property type="entry name" value="PDZ"/>
    <property type="match status" value="1"/>
</dbReference>
<sequence length="233" mass="26073">MKRILPLLILFLCLTNITIAQVQTNCKKICIVDKVVYDTAYLGVQFGSPCDKENKTDKGVIILKVIDGTAAADNNLQDYDIVLAVNGLEVNRRGDAINAIKAYNPFDTVRFTINREGKTIYKTIVLGAKNTTIIQEEICCEDATAVLSKDNITIFPNPAVNQLNVSFKQVVQGEYDFAIYMTNGVLVKEYKKRFTEGVLNEDINVDKLEEGVYVLKISKNNATYSNLFVVKRN</sequence>
<dbReference type="EMBL" id="QLLO01000001">
    <property type="protein sequence ID" value="RAJ18152.1"/>
    <property type="molecule type" value="Genomic_DNA"/>
</dbReference>
<accession>A0A327RQB1</accession>
<evidence type="ECO:0000313" key="4">
    <source>
        <dbReference type="EMBL" id="RAJ18152.1"/>
    </source>
</evidence>
<evidence type="ECO:0000259" key="3">
    <source>
        <dbReference type="PROSITE" id="PS50106"/>
    </source>
</evidence>
<feature type="domain" description="PDZ" evidence="3">
    <location>
        <begin position="42"/>
        <end position="101"/>
    </location>
</feature>
<feature type="chain" id="PRO_5016379722" evidence="2">
    <location>
        <begin position="21"/>
        <end position="233"/>
    </location>
</feature>
<dbReference type="InterPro" id="IPR036034">
    <property type="entry name" value="PDZ_sf"/>
</dbReference>
<dbReference type="SUPFAM" id="SSF50156">
    <property type="entry name" value="PDZ domain-like"/>
    <property type="match status" value="1"/>
</dbReference>
<name>A0A327RQB1_9FLAO</name>
<keyword evidence="5" id="KW-1185">Reference proteome</keyword>
<gene>
    <name evidence="4" type="ORF">LY08_00426</name>
</gene>
<evidence type="ECO:0000256" key="2">
    <source>
        <dbReference type="SAM" id="SignalP"/>
    </source>
</evidence>
<comment type="caution">
    <text evidence="4">The sequence shown here is derived from an EMBL/GenBank/DDBJ whole genome shotgun (WGS) entry which is preliminary data.</text>
</comment>
<protein>
    <submittedName>
        <fullName evidence="4">Putative secreted protein (Por secretion system target)</fullName>
    </submittedName>
</protein>
<dbReference type="RefSeq" id="WP_111658780.1">
    <property type="nucleotide sequence ID" value="NZ_QLLO01000001.1"/>
</dbReference>
<dbReference type="Pfam" id="PF13180">
    <property type="entry name" value="PDZ_2"/>
    <property type="match status" value="1"/>
</dbReference>
<evidence type="ECO:0000313" key="5">
    <source>
        <dbReference type="Proteomes" id="UP000248703"/>
    </source>
</evidence>
<dbReference type="Gene3D" id="2.30.42.10">
    <property type="match status" value="1"/>
</dbReference>
<dbReference type="SMART" id="SM00228">
    <property type="entry name" value="PDZ"/>
    <property type="match status" value="1"/>
</dbReference>